<keyword evidence="1" id="KW-0812">Transmembrane</keyword>
<evidence type="ECO:0000256" key="1">
    <source>
        <dbReference type="SAM" id="Phobius"/>
    </source>
</evidence>
<keyword evidence="1" id="KW-0472">Membrane</keyword>
<dbReference type="Gene3D" id="2.60.40.10">
    <property type="entry name" value="Immunoglobulins"/>
    <property type="match status" value="1"/>
</dbReference>
<comment type="caution">
    <text evidence="2">The sequence shown here is derived from an EMBL/GenBank/DDBJ whole genome shotgun (WGS) entry which is preliminary data.</text>
</comment>
<dbReference type="OrthoDB" id="1521722at2"/>
<dbReference type="SUPFAM" id="SSF49478">
    <property type="entry name" value="Cna protein B-type domain"/>
    <property type="match status" value="1"/>
</dbReference>
<dbReference type="Proteomes" id="UP000287527">
    <property type="component" value="Unassembled WGS sequence"/>
</dbReference>
<feature type="transmembrane region" description="Helical" evidence="1">
    <location>
        <begin position="7"/>
        <end position="28"/>
    </location>
</feature>
<dbReference type="RefSeq" id="WP_128391542.1">
    <property type="nucleotide sequence ID" value="NZ_SBII01000024.1"/>
</dbReference>
<evidence type="ECO:0008006" key="4">
    <source>
        <dbReference type="Google" id="ProtNLM"/>
    </source>
</evidence>
<evidence type="ECO:0000313" key="3">
    <source>
        <dbReference type="Proteomes" id="UP000287527"/>
    </source>
</evidence>
<keyword evidence="3" id="KW-1185">Reference proteome</keyword>
<reference evidence="2 3" key="1">
    <citation type="submission" date="2019-01" db="EMBL/GenBank/DDBJ databases">
        <title>Flavobacterium sp. nov.,isolated from freshwater.</title>
        <authorList>
            <person name="Zhang R."/>
            <person name="Du Z.-J."/>
        </authorList>
    </citation>
    <scope>NUCLEOTIDE SEQUENCE [LARGE SCALE GENOMIC DNA]</scope>
    <source>
        <strain evidence="2 3">1E403</strain>
    </source>
</reference>
<dbReference type="EMBL" id="SBII01000024">
    <property type="protein sequence ID" value="RWW91612.1"/>
    <property type="molecule type" value="Genomic_DNA"/>
</dbReference>
<dbReference type="AlphaFoldDB" id="A0A3S3RCV0"/>
<gene>
    <name evidence="2" type="ORF">EPI11_18850</name>
</gene>
<accession>A0A3S3RCV0</accession>
<dbReference type="InterPro" id="IPR013783">
    <property type="entry name" value="Ig-like_fold"/>
</dbReference>
<sequence length="858" mass="97210">MYSVKTSLNIWVLCKIAIIWIVIVGLGYTCKAQTQPEYEEIPVSFNIQRVGTTEMPVLINNETAYLPVVALFDFLKINITSRDPDAVSGTFIQPNSAFLFDLSNNRVVYMDKTFDLKANSLIKTADNLYLRSNYFGEIFGLNCMFNFRSLSVVISTDLELPVLREIRQEQMRNNLSKLQGVFKADAFVGRKNPLFYFGTADYAFVTSAGNKETERDTRASFGVGGIIAGGETNVILNYRSNAPFSGRQQYYLWRYVDNDLRFARQFLAGKIRGQSISSIYAPIVGVQVTNSPTTYRRSFGTYVLSNYTDPNWTVELYVNGVLINYVKANSAGFYTFNVPLVYGNTNIKLRFYGPFGQERFSEQNINIPFTFIPKGEFEYTAGGGVVEDGFDTQFARFSGNYGLSRNITIGGGFEYLSSITSGTKIPFVNTSFRLFSNLLISAEHDFDVRTKTTLSYNSASGLQFELQNNWFKDGQTAINTMFLEDHKAIVSFPIRGRLFSAFTRFSLQEIKLLNTRYTASEWMISGVIRNFNASVNTFALFFKDNDAYVYSNFSLGLRAFRNLLITQQLQYEYTAEKIITIRSELEKRIFRNGYLNLSFERNFISDIDNIEFGLRYDFSFAQTRLSVRKTNDVYRTLQGINGSLIHDGTSGITDFNNYTSIGKGAVLLIPYLDINGNNRRDKDEPDAPGLKVMVNGGRLERRVKNNTILITDLEAYTNYNIELDPSEFERVAWRLIKKNYTVVIEPNLVKNIEIPVSVFGEVGGRVLLSDIESEEGIGGIEIDIYNEKGKKITRTTSEADGYFSYLGLVPGNYTAKINIEKLKKLGFTTETTLFNFTILPTIDGSLIDNLKFVLKSVK</sequence>
<protein>
    <recommendedName>
        <fullName evidence="4">Carboxypeptidase regulatory-like domain-containing protein</fullName>
    </recommendedName>
</protein>
<organism evidence="2 3">
    <name type="scientific">Flavobacterium cerinum</name>
    <dbReference type="NCBI Taxonomy" id="2502784"/>
    <lineage>
        <taxon>Bacteria</taxon>
        <taxon>Pseudomonadati</taxon>
        <taxon>Bacteroidota</taxon>
        <taxon>Flavobacteriia</taxon>
        <taxon>Flavobacteriales</taxon>
        <taxon>Flavobacteriaceae</taxon>
        <taxon>Flavobacterium</taxon>
    </lineage>
</organism>
<name>A0A3S3RCV0_9FLAO</name>
<evidence type="ECO:0000313" key="2">
    <source>
        <dbReference type="EMBL" id="RWW91612.1"/>
    </source>
</evidence>
<keyword evidence="1" id="KW-1133">Transmembrane helix</keyword>
<proteinExistence type="predicted"/>